<dbReference type="EMBL" id="SPUK01000006">
    <property type="protein sequence ID" value="TQV96237.1"/>
    <property type="molecule type" value="Genomic_DNA"/>
</dbReference>
<reference evidence="1 2" key="1">
    <citation type="journal article" date="2019" name="Appl. Microbiol. Biotechnol.">
        <title>Genome sequence of Isaria javanica and comparative genome analysis insights into family S53 peptidase evolution in fungal entomopathogens.</title>
        <authorList>
            <person name="Lin R."/>
            <person name="Zhang X."/>
            <person name="Xin B."/>
            <person name="Zou M."/>
            <person name="Gao Y."/>
            <person name="Qin F."/>
            <person name="Hu Q."/>
            <person name="Xie B."/>
            <person name="Cheng X."/>
        </authorList>
    </citation>
    <scope>NUCLEOTIDE SEQUENCE [LARGE SCALE GENOMIC DNA]</scope>
    <source>
        <strain evidence="1 2">IJ1G</strain>
    </source>
</reference>
<organism evidence="1 2">
    <name type="scientific">Cordyceps javanica</name>
    <dbReference type="NCBI Taxonomy" id="43265"/>
    <lineage>
        <taxon>Eukaryota</taxon>
        <taxon>Fungi</taxon>
        <taxon>Dikarya</taxon>
        <taxon>Ascomycota</taxon>
        <taxon>Pezizomycotina</taxon>
        <taxon>Sordariomycetes</taxon>
        <taxon>Hypocreomycetidae</taxon>
        <taxon>Hypocreales</taxon>
        <taxon>Cordycipitaceae</taxon>
        <taxon>Cordyceps</taxon>
    </lineage>
</organism>
<gene>
    <name evidence="1" type="ORF">IF1G_04820</name>
</gene>
<proteinExistence type="predicted"/>
<keyword evidence="2" id="KW-1185">Reference proteome</keyword>
<dbReference type="AlphaFoldDB" id="A0A545V3F2"/>
<evidence type="ECO:0000313" key="1">
    <source>
        <dbReference type="EMBL" id="TQV96237.1"/>
    </source>
</evidence>
<evidence type="ECO:0000313" key="2">
    <source>
        <dbReference type="Proteomes" id="UP000315783"/>
    </source>
</evidence>
<accession>A0A545V3F2</accession>
<name>A0A545V3F2_9HYPO</name>
<protein>
    <submittedName>
        <fullName evidence="1">Uncharacterized protein</fullName>
    </submittedName>
</protein>
<sequence length="264" mass="29115">MGVGGVQHQFVPVGEEGEGGLATLPPKKTAKQRALEFGITRKKSSRWVIVLLRGSCFHSELFRYSLSNEKRPGPAAPPLCGPPSHIAAHLKKCRDSPPLVTKCQLAIALRDGVWPTNPPWHSQLALFPRTPISTARKIPRRRMLAGGWTKVGPELHSLSLSLSPLPPLLGRAYLAQLAYTMRECKLQLFALGDSANEHDKVFNLIVYKHAHHQICSTLDEQANYITESCHLHMGSGSSRGAVRNQKENPIRALPLVLCLISEPR</sequence>
<dbReference type="Proteomes" id="UP000315783">
    <property type="component" value="Unassembled WGS sequence"/>
</dbReference>
<comment type="caution">
    <text evidence="1">The sequence shown here is derived from an EMBL/GenBank/DDBJ whole genome shotgun (WGS) entry which is preliminary data.</text>
</comment>